<dbReference type="GO" id="GO:0050660">
    <property type="term" value="F:flavin adenine dinucleotide binding"/>
    <property type="evidence" value="ECO:0007669"/>
    <property type="project" value="InterPro"/>
</dbReference>
<name>A0A0F6YKM6_9BACT</name>
<dbReference type="InterPro" id="IPR046373">
    <property type="entry name" value="Acyl-CoA_Oxase/DH_mid-dom_sf"/>
</dbReference>
<dbReference type="InterPro" id="IPR036250">
    <property type="entry name" value="AcylCo_DH-like_C"/>
</dbReference>
<dbReference type="Pfam" id="PF02771">
    <property type="entry name" value="Acyl-CoA_dh_N"/>
    <property type="match status" value="1"/>
</dbReference>
<keyword evidence="6 7" id="KW-0560">Oxidoreductase</keyword>
<dbReference type="Pfam" id="PF00441">
    <property type="entry name" value="Acyl-CoA_dh_1"/>
    <property type="match status" value="1"/>
</dbReference>
<dbReference type="InterPro" id="IPR050741">
    <property type="entry name" value="Acyl-CoA_dehydrogenase"/>
</dbReference>
<dbReference type="Gene3D" id="2.40.110.10">
    <property type="entry name" value="Butyryl-CoA Dehydrogenase, subunit A, domain 2"/>
    <property type="match status" value="1"/>
</dbReference>
<feature type="domain" description="Acyl-CoA dehydrogenase/oxidase C-terminal" evidence="8">
    <location>
        <begin position="231"/>
        <end position="383"/>
    </location>
</feature>
<keyword evidence="4 7" id="KW-0285">Flavoprotein</keyword>
<protein>
    <submittedName>
        <fullName evidence="11">Butyryl-CoA dehydrogenase</fullName>
    </submittedName>
</protein>
<organism evidence="11 12">
    <name type="scientific">Sandaracinus amylolyticus</name>
    <dbReference type="NCBI Taxonomy" id="927083"/>
    <lineage>
        <taxon>Bacteria</taxon>
        <taxon>Pseudomonadati</taxon>
        <taxon>Myxococcota</taxon>
        <taxon>Polyangia</taxon>
        <taxon>Polyangiales</taxon>
        <taxon>Sandaracinaceae</taxon>
        <taxon>Sandaracinus</taxon>
    </lineage>
</organism>
<dbReference type="InterPro" id="IPR013786">
    <property type="entry name" value="AcylCoA_DH/ox_N"/>
</dbReference>
<sequence length="393" mass="43492">MDVVARTRAFVDDELIPLEPDLLSKGWVAMLPTLRGKRDEAKKRGLWAPFLPQEHGGLGLTLLEYAHVSEVLGRGLLAHWVLNCQAPDVGNMELLIAHGTDAQKKQFLEPLTRGEIRSCFGMTEPEHAGSNPVWMSTRARREGDQLVIDGHKWFTTGADGASFCIVMAVTDPEAPLHGRASQIIVPTDTPGFRIVRNISVMGEPGADHPSHSEIRLENVRVPATNMLGPQGAGFALAQERLGPGRIHHCMRWIGICERAFELMVTRAATRELSPGKPLGTQQQIQLWIAESRAEIHAARLMVIDCAERIDRVGAHGARDYVSMIKFHVASVLQQVLDRAIQVHGALGMTDDTPLAYWYRHERAARIYDGPDEVHKASVAKRILQAHGMTARKD</sequence>
<dbReference type="Gene3D" id="1.20.140.10">
    <property type="entry name" value="Butyryl-CoA Dehydrogenase, subunit A, domain 3"/>
    <property type="match status" value="1"/>
</dbReference>
<dbReference type="PANTHER" id="PTHR48083:SF13">
    <property type="entry name" value="ACYL-COA DEHYDROGENASE FAMILY MEMBER 11"/>
    <property type="match status" value="1"/>
</dbReference>
<proteinExistence type="inferred from homology"/>
<dbReference type="FunFam" id="2.40.110.10:FF:000002">
    <property type="entry name" value="Acyl-CoA dehydrogenase fadE12"/>
    <property type="match status" value="1"/>
</dbReference>
<keyword evidence="12" id="KW-1185">Reference proteome</keyword>
<dbReference type="GO" id="GO:0005737">
    <property type="term" value="C:cytoplasm"/>
    <property type="evidence" value="ECO:0007669"/>
    <property type="project" value="TreeGrafter"/>
</dbReference>
<evidence type="ECO:0000259" key="8">
    <source>
        <dbReference type="Pfam" id="PF00441"/>
    </source>
</evidence>
<dbReference type="SUPFAM" id="SSF47203">
    <property type="entry name" value="Acyl-CoA dehydrogenase C-terminal domain-like"/>
    <property type="match status" value="1"/>
</dbReference>
<dbReference type="STRING" id="927083.DB32_006477"/>
<dbReference type="InterPro" id="IPR037069">
    <property type="entry name" value="AcylCoA_DH/ox_N_sf"/>
</dbReference>
<evidence type="ECO:0000256" key="3">
    <source>
        <dbReference type="ARBA" id="ARBA00011738"/>
    </source>
</evidence>
<dbReference type="Proteomes" id="UP000034883">
    <property type="component" value="Chromosome"/>
</dbReference>
<feature type="domain" description="Acyl-CoA oxidase/dehydrogenase middle" evidence="9">
    <location>
        <begin position="119"/>
        <end position="219"/>
    </location>
</feature>
<accession>A0A0F6YKM6</accession>
<dbReference type="Gene3D" id="1.10.540.10">
    <property type="entry name" value="Acyl-CoA dehydrogenase/oxidase, N-terminal domain"/>
    <property type="match status" value="1"/>
</dbReference>
<feature type="domain" description="Acyl-CoA dehydrogenase/oxidase N-terminal" evidence="10">
    <location>
        <begin position="5"/>
        <end position="115"/>
    </location>
</feature>
<evidence type="ECO:0000313" key="12">
    <source>
        <dbReference type="Proteomes" id="UP000034883"/>
    </source>
</evidence>
<gene>
    <name evidence="11" type="ORF">DB32_006477</name>
</gene>
<comment type="similarity">
    <text evidence="2 7">Belongs to the acyl-CoA dehydrogenase family.</text>
</comment>
<dbReference type="InterPro" id="IPR009100">
    <property type="entry name" value="AcylCoA_DH/oxidase_NM_dom_sf"/>
</dbReference>
<reference evidence="11 12" key="1">
    <citation type="submission" date="2015-03" db="EMBL/GenBank/DDBJ databases">
        <title>Genome assembly of Sandaracinus amylolyticus DSM 53668.</title>
        <authorList>
            <person name="Sharma G."/>
            <person name="Subramanian S."/>
        </authorList>
    </citation>
    <scope>NUCLEOTIDE SEQUENCE [LARGE SCALE GENOMIC DNA]</scope>
    <source>
        <strain evidence="11 12">DSM 53668</strain>
    </source>
</reference>
<keyword evidence="5 7" id="KW-0274">FAD</keyword>
<evidence type="ECO:0000256" key="7">
    <source>
        <dbReference type="RuleBase" id="RU362125"/>
    </source>
</evidence>
<evidence type="ECO:0000256" key="1">
    <source>
        <dbReference type="ARBA" id="ARBA00001974"/>
    </source>
</evidence>
<comment type="subunit">
    <text evidence="3">Homodimer.</text>
</comment>
<dbReference type="AlphaFoldDB" id="A0A0F6YKM6"/>
<evidence type="ECO:0000259" key="10">
    <source>
        <dbReference type="Pfam" id="PF02771"/>
    </source>
</evidence>
<dbReference type="GO" id="GO:0003995">
    <property type="term" value="F:acyl-CoA dehydrogenase activity"/>
    <property type="evidence" value="ECO:0007669"/>
    <property type="project" value="TreeGrafter"/>
</dbReference>
<dbReference type="PANTHER" id="PTHR48083">
    <property type="entry name" value="MEDIUM-CHAIN SPECIFIC ACYL-COA DEHYDROGENASE, MITOCHONDRIAL-RELATED"/>
    <property type="match status" value="1"/>
</dbReference>
<evidence type="ECO:0000259" key="9">
    <source>
        <dbReference type="Pfam" id="PF02770"/>
    </source>
</evidence>
<evidence type="ECO:0000256" key="5">
    <source>
        <dbReference type="ARBA" id="ARBA00022827"/>
    </source>
</evidence>
<dbReference type="InterPro" id="IPR009075">
    <property type="entry name" value="AcylCo_DH/oxidase_C"/>
</dbReference>
<dbReference type="EMBL" id="CP011125">
    <property type="protein sequence ID" value="AKF09328.1"/>
    <property type="molecule type" value="Genomic_DNA"/>
</dbReference>
<comment type="cofactor">
    <cofactor evidence="1 7">
        <name>FAD</name>
        <dbReference type="ChEBI" id="CHEBI:57692"/>
    </cofactor>
</comment>
<dbReference type="GO" id="GO:0033539">
    <property type="term" value="P:fatty acid beta-oxidation using acyl-CoA dehydrogenase"/>
    <property type="evidence" value="ECO:0007669"/>
    <property type="project" value="TreeGrafter"/>
</dbReference>
<evidence type="ECO:0000256" key="2">
    <source>
        <dbReference type="ARBA" id="ARBA00009347"/>
    </source>
</evidence>
<evidence type="ECO:0000313" key="11">
    <source>
        <dbReference type="EMBL" id="AKF09328.1"/>
    </source>
</evidence>
<dbReference type="Pfam" id="PF02770">
    <property type="entry name" value="Acyl-CoA_dh_M"/>
    <property type="match status" value="1"/>
</dbReference>
<dbReference type="InterPro" id="IPR006091">
    <property type="entry name" value="Acyl-CoA_Oxase/DH_mid-dom"/>
</dbReference>
<dbReference type="SUPFAM" id="SSF56645">
    <property type="entry name" value="Acyl-CoA dehydrogenase NM domain-like"/>
    <property type="match status" value="1"/>
</dbReference>
<evidence type="ECO:0000256" key="4">
    <source>
        <dbReference type="ARBA" id="ARBA00022630"/>
    </source>
</evidence>
<dbReference type="KEGG" id="samy:DB32_006477"/>
<evidence type="ECO:0000256" key="6">
    <source>
        <dbReference type="ARBA" id="ARBA00023002"/>
    </source>
</evidence>